<evidence type="ECO:0000313" key="1">
    <source>
        <dbReference type="EMBL" id="GFT23845.1"/>
    </source>
</evidence>
<dbReference type="Pfam" id="PF05380">
    <property type="entry name" value="Peptidase_A17"/>
    <property type="match status" value="1"/>
</dbReference>
<evidence type="ECO:0000313" key="2">
    <source>
        <dbReference type="Proteomes" id="UP000887013"/>
    </source>
</evidence>
<accession>A0A8X6NNY7</accession>
<dbReference type="AlphaFoldDB" id="A0A8X6NNY7"/>
<keyword evidence="2" id="KW-1185">Reference proteome</keyword>
<gene>
    <name evidence="1" type="primary">AVEN_68388_1</name>
    <name evidence="1" type="ORF">NPIL_152131</name>
</gene>
<proteinExistence type="predicted"/>
<dbReference type="OrthoDB" id="6432894at2759"/>
<dbReference type="PANTHER" id="PTHR47331">
    <property type="entry name" value="PHD-TYPE DOMAIN-CONTAINING PROTEIN"/>
    <property type="match status" value="1"/>
</dbReference>
<sequence>MGECVFYLMLPTDEVSAYRTLVIKTKLGIDHTPPNKLKDWLKFLDLLPEINLLQIPRHILLPDVISTDQYGFCDSLEKAFGAVIYIFSEFIDGEVKTNLVCSESRVCPIKALTILHLKLSAVFLLTSLVSRMIPIFKVLFNRIHMWSDSEVVLAWIRTLPERLKTFVSNRVKVISSLCLDYDWRFIPSSTNPSDIISSGTSDADLLMSSL</sequence>
<dbReference type="Proteomes" id="UP000887013">
    <property type="component" value="Unassembled WGS sequence"/>
</dbReference>
<dbReference type="InterPro" id="IPR008042">
    <property type="entry name" value="Retrotrans_Pao"/>
</dbReference>
<protein>
    <submittedName>
        <fullName evidence="1">Integrase catalytic domain-containing protein</fullName>
    </submittedName>
</protein>
<name>A0A8X6NNY7_NEPPI</name>
<organism evidence="1 2">
    <name type="scientific">Nephila pilipes</name>
    <name type="common">Giant wood spider</name>
    <name type="synonym">Nephila maculata</name>
    <dbReference type="NCBI Taxonomy" id="299642"/>
    <lineage>
        <taxon>Eukaryota</taxon>
        <taxon>Metazoa</taxon>
        <taxon>Ecdysozoa</taxon>
        <taxon>Arthropoda</taxon>
        <taxon>Chelicerata</taxon>
        <taxon>Arachnida</taxon>
        <taxon>Araneae</taxon>
        <taxon>Araneomorphae</taxon>
        <taxon>Entelegynae</taxon>
        <taxon>Araneoidea</taxon>
        <taxon>Nephilidae</taxon>
        <taxon>Nephila</taxon>
    </lineage>
</organism>
<dbReference type="PANTHER" id="PTHR47331:SF1">
    <property type="entry name" value="GAG-LIKE PROTEIN"/>
    <property type="match status" value="1"/>
</dbReference>
<reference evidence="1" key="1">
    <citation type="submission" date="2020-08" db="EMBL/GenBank/DDBJ databases">
        <title>Multicomponent nature underlies the extraordinary mechanical properties of spider dragline silk.</title>
        <authorList>
            <person name="Kono N."/>
            <person name="Nakamura H."/>
            <person name="Mori M."/>
            <person name="Yoshida Y."/>
            <person name="Ohtoshi R."/>
            <person name="Malay A.D."/>
            <person name="Moran D.A.P."/>
            <person name="Tomita M."/>
            <person name="Numata K."/>
            <person name="Arakawa K."/>
        </authorList>
    </citation>
    <scope>NUCLEOTIDE SEQUENCE</scope>
</reference>
<comment type="caution">
    <text evidence="1">The sequence shown here is derived from an EMBL/GenBank/DDBJ whole genome shotgun (WGS) entry which is preliminary data.</text>
</comment>
<dbReference type="EMBL" id="BMAW01059970">
    <property type="protein sequence ID" value="GFT23845.1"/>
    <property type="molecule type" value="Genomic_DNA"/>
</dbReference>